<keyword evidence="3" id="KW-1185">Reference proteome</keyword>
<gene>
    <name evidence="2" type="ORF">RM697_08365</name>
</gene>
<organism evidence="2 3">
    <name type="scientific">Microcosmobacter mediterraneus</name>
    <dbReference type="NCBI Taxonomy" id="3075607"/>
    <lineage>
        <taxon>Bacteria</taxon>
        <taxon>Pseudomonadati</taxon>
        <taxon>Bacteroidota</taxon>
        <taxon>Flavobacteriia</taxon>
        <taxon>Flavobacteriales</taxon>
        <taxon>Flavobacteriaceae</taxon>
        <taxon>Microcosmobacter</taxon>
    </lineage>
</organism>
<dbReference type="EMBL" id="JAVRIA010000004">
    <property type="protein sequence ID" value="MDT0558657.1"/>
    <property type="molecule type" value="Genomic_DNA"/>
</dbReference>
<dbReference type="PROSITE" id="PS51257">
    <property type="entry name" value="PROKAR_LIPOPROTEIN"/>
    <property type="match status" value="1"/>
</dbReference>
<evidence type="ECO:0000313" key="3">
    <source>
        <dbReference type="Proteomes" id="UP001259492"/>
    </source>
</evidence>
<keyword evidence="1" id="KW-0732">Signal</keyword>
<feature type="chain" id="PRO_5045920891" evidence="1">
    <location>
        <begin position="21"/>
        <end position="181"/>
    </location>
</feature>
<proteinExistence type="predicted"/>
<name>A0ABU2YKS3_9FLAO</name>
<protein>
    <submittedName>
        <fullName evidence="2">Uncharacterized protein</fullName>
    </submittedName>
</protein>
<comment type="caution">
    <text evidence="2">The sequence shown here is derived from an EMBL/GenBank/DDBJ whole genome shotgun (WGS) entry which is preliminary data.</text>
</comment>
<sequence length="181" mass="19831">MKSKLLLIVLSIFIASCSNSDDNNDDSLSSMETFIITIDKDTVNEILIDIDDPDSILDCVTFDFTIPDGNYEGILISNFLLSTPDNTTINEETINIGDTVLDSDMFPIFWGFEIVIDNKSFEATSGILSITEYDDSNFTTIGDIVFISGSLDVVVTEIGGSETRTILISFNDVESEVFGAC</sequence>
<dbReference type="RefSeq" id="WP_311427425.1">
    <property type="nucleotide sequence ID" value="NZ_JAVRIA010000004.1"/>
</dbReference>
<dbReference type="Proteomes" id="UP001259492">
    <property type="component" value="Unassembled WGS sequence"/>
</dbReference>
<accession>A0ABU2YKS3</accession>
<reference evidence="2 3" key="1">
    <citation type="submission" date="2023-09" db="EMBL/GenBank/DDBJ databases">
        <authorList>
            <person name="Rey-Velasco X."/>
        </authorList>
    </citation>
    <scope>NUCLEOTIDE SEQUENCE [LARGE SCALE GENOMIC DNA]</scope>
    <source>
        <strain evidence="2 3">W332</strain>
    </source>
</reference>
<evidence type="ECO:0000256" key="1">
    <source>
        <dbReference type="SAM" id="SignalP"/>
    </source>
</evidence>
<evidence type="ECO:0000313" key="2">
    <source>
        <dbReference type="EMBL" id="MDT0558657.1"/>
    </source>
</evidence>
<feature type="signal peptide" evidence="1">
    <location>
        <begin position="1"/>
        <end position="20"/>
    </location>
</feature>